<accession>A0A7G9FK45</accession>
<evidence type="ECO:0000313" key="3">
    <source>
        <dbReference type="EMBL" id="QNL98926.1"/>
    </source>
</evidence>
<feature type="transmembrane region" description="Helical" evidence="2">
    <location>
        <begin position="79"/>
        <end position="105"/>
    </location>
</feature>
<dbReference type="EMBL" id="CP060632">
    <property type="protein sequence ID" value="QNL98926.1"/>
    <property type="molecule type" value="Genomic_DNA"/>
</dbReference>
<keyword evidence="2" id="KW-0812">Transmembrane</keyword>
<reference evidence="3 4" key="1">
    <citation type="submission" date="2020-08" db="EMBL/GenBank/DDBJ databases">
        <authorList>
            <person name="Liu C."/>
            <person name="Sun Q."/>
        </authorList>
    </citation>
    <scope>NUCLEOTIDE SEQUENCE [LARGE SCALE GENOMIC DNA]</scope>
    <source>
        <strain evidence="3 4">NSJ-4</strain>
    </source>
</reference>
<feature type="transmembrane region" description="Helical" evidence="2">
    <location>
        <begin position="7"/>
        <end position="28"/>
    </location>
</feature>
<organism evidence="3 4">
    <name type="scientific">Wujia chipingensis</name>
    <dbReference type="NCBI Taxonomy" id="2763670"/>
    <lineage>
        <taxon>Bacteria</taxon>
        <taxon>Bacillati</taxon>
        <taxon>Bacillota</taxon>
        <taxon>Clostridia</taxon>
        <taxon>Lachnospirales</taxon>
        <taxon>Lachnospiraceae</taxon>
        <taxon>Wujia</taxon>
    </lineage>
</organism>
<name>A0A7G9FK45_9FIRM</name>
<dbReference type="RefSeq" id="WP_249320989.1">
    <property type="nucleotide sequence ID" value="NZ_CP060632.1"/>
</dbReference>
<evidence type="ECO:0000256" key="2">
    <source>
        <dbReference type="SAM" id="Phobius"/>
    </source>
</evidence>
<feature type="transmembrane region" description="Helical" evidence="2">
    <location>
        <begin position="135"/>
        <end position="152"/>
    </location>
</feature>
<proteinExistence type="predicted"/>
<feature type="compositionally biased region" description="Polar residues" evidence="1">
    <location>
        <begin position="169"/>
        <end position="185"/>
    </location>
</feature>
<gene>
    <name evidence="3" type="ORF">H9Q76_09235</name>
</gene>
<feature type="region of interest" description="Disordered" evidence="1">
    <location>
        <begin position="162"/>
        <end position="185"/>
    </location>
</feature>
<evidence type="ECO:0000256" key="1">
    <source>
        <dbReference type="SAM" id="MobiDB-lite"/>
    </source>
</evidence>
<dbReference type="KEGG" id="wcp:H9Q76_09235"/>
<dbReference type="Proteomes" id="UP000515819">
    <property type="component" value="Chromosome"/>
</dbReference>
<keyword evidence="4" id="KW-1185">Reference proteome</keyword>
<sequence length="185" mass="20845">MKLKCTNVLVTIAMICSVLAMIMNWIIYFGPQDKYVQSFGVDVNTERIFDVRCIICPILIVALYILACTITRKSQKKRTGLAISVIVLVSHIILNVLNVVCVVAVNRKYAFFYGASVLAKASILNNMRNFMEKPFHILAMIFLAITIGTLCGRDNNMQQTPYYGDPTYQMPNNGYNTQPQSRQSS</sequence>
<evidence type="ECO:0000313" key="4">
    <source>
        <dbReference type="Proteomes" id="UP000515819"/>
    </source>
</evidence>
<keyword evidence="2" id="KW-1133">Transmembrane helix</keyword>
<protein>
    <submittedName>
        <fullName evidence="3">Uncharacterized protein</fullName>
    </submittedName>
</protein>
<keyword evidence="2" id="KW-0472">Membrane</keyword>
<feature type="transmembrane region" description="Helical" evidence="2">
    <location>
        <begin position="48"/>
        <end position="67"/>
    </location>
</feature>
<dbReference type="AlphaFoldDB" id="A0A7G9FK45"/>